<reference evidence="2 3" key="1">
    <citation type="submission" date="2016-11" db="EMBL/GenBank/DDBJ databases">
        <authorList>
            <person name="Jaros S."/>
            <person name="Januszkiewicz K."/>
            <person name="Wedrychowicz H."/>
        </authorList>
    </citation>
    <scope>NUCLEOTIDE SEQUENCE [LARGE SCALE GENOMIC DNA]</scope>
    <source>
        <strain evidence="2 3">Con a/3</strain>
    </source>
</reference>
<keyword evidence="1" id="KW-0472">Membrane</keyword>
<feature type="transmembrane region" description="Helical" evidence="1">
    <location>
        <begin position="102"/>
        <end position="120"/>
    </location>
</feature>
<feature type="transmembrane region" description="Helical" evidence="1">
    <location>
        <begin position="204"/>
        <end position="226"/>
    </location>
</feature>
<protein>
    <submittedName>
        <fullName evidence="2">Capsular biosynthesis protein</fullName>
    </submittedName>
</protein>
<organism evidence="2 3">
    <name type="scientific">Fictibacillus arsenicus</name>
    <dbReference type="NCBI Taxonomy" id="255247"/>
    <lineage>
        <taxon>Bacteria</taxon>
        <taxon>Bacillati</taxon>
        <taxon>Bacillota</taxon>
        <taxon>Bacilli</taxon>
        <taxon>Bacillales</taxon>
        <taxon>Fictibacillaceae</taxon>
        <taxon>Fictibacillus</taxon>
    </lineage>
</organism>
<dbReference type="OrthoDB" id="1649543at2"/>
<feature type="transmembrane region" description="Helical" evidence="1">
    <location>
        <begin position="275"/>
        <end position="294"/>
    </location>
</feature>
<feature type="transmembrane region" description="Helical" evidence="1">
    <location>
        <begin position="246"/>
        <end position="263"/>
    </location>
</feature>
<dbReference type="InterPro" id="IPR049458">
    <property type="entry name" value="EpsG-like"/>
</dbReference>
<dbReference type="AlphaFoldDB" id="A0A1V3GDV7"/>
<dbReference type="Pfam" id="PF14897">
    <property type="entry name" value="EpsG"/>
    <property type="match status" value="1"/>
</dbReference>
<feature type="transmembrane region" description="Helical" evidence="1">
    <location>
        <begin position="6"/>
        <end position="27"/>
    </location>
</feature>
<accession>A0A1V3GDV7</accession>
<feature type="transmembrane region" description="Helical" evidence="1">
    <location>
        <begin position="39"/>
        <end position="58"/>
    </location>
</feature>
<feature type="transmembrane region" description="Helical" evidence="1">
    <location>
        <begin position="325"/>
        <end position="347"/>
    </location>
</feature>
<dbReference type="EMBL" id="MQMF01000001">
    <property type="protein sequence ID" value="OOE14591.1"/>
    <property type="molecule type" value="Genomic_DNA"/>
</dbReference>
<sequence>MTILWFNLAVIFLFAFFSRYFSTAKVSNNGLVLIKPNKILIFLLTLVLVLISGLRNNIGDTYFYMHGYKITDFTWEYIHKSRDLGFNVFQMILKSLSNDPQVLILVTALITNLFIVIILYQYSRLIELSLYVYITSGLHLVSMNGIRQFMAASIIFIATKYLLNGDWKKYFLIILLASTIHQSALILLPIYFLVRNKAWSRSTYLLLLLSLIIVAGYNQFSEILFASLEDTQYGHYQNFSEGGANIIRVLVNAIPLIIAFIGREKLREIFPKSDYIVNMSLVGLLFLVVSTQNWIFARFIIYFGLYQLILISWIVKVFSKQSEKVIYYSILIFYFLFYFYECVMVFGTEYHSDYLTSLKE</sequence>
<gene>
    <name evidence="2" type="ORF">UN64_05210</name>
</gene>
<feature type="transmembrane region" description="Helical" evidence="1">
    <location>
        <begin position="170"/>
        <end position="192"/>
    </location>
</feature>
<dbReference type="RefSeq" id="WP_077360367.1">
    <property type="nucleotide sequence ID" value="NZ_MQMF01000001.1"/>
</dbReference>
<evidence type="ECO:0000313" key="3">
    <source>
        <dbReference type="Proteomes" id="UP000188597"/>
    </source>
</evidence>
<feature type="transmembrane region" description="Helical" evidence="1">
    <location>
        <begin position="300"/>
        <end position="318"/>
    </location>
</feature>
<evidence type="ECO:0000256" key="1">
    <source>
        <dbReference type="SAM" id="Phobius"/>
    </source>
</evidence>
<name>A0A1V3GDV7_9BACL</name>
<proteinExistence type="predicted"/>
<dbReference type="Proteomes" id="UP000188597">
    <property type="component" value="Unassembled WGS sequence"/>
</dbReference>
<comment type="caution">
    <text evidence="2">The sequence shown here is derived from an EMBL/GenBank/DDBJ whole genome shotgun (WGS) entry which is preliminary data.</text>
</comment>
<keyword evidence="1" id="KW-1133">Transmembrane helix</keyword>
<keyword evidence="1" id="KW-0812">Transmembrane</keyword>
<evidence type="ECO:0000313" key="2">
    <source>
        <dbReference type="EMBL" id="OOE14591.1"/>
    </source>
</evidence>